<keyword evidence="5" id="KW-1185">Reference proteome</keyword>
<reference evidence="4" key="1">
    <citation type="submission" date="2015-04" db="UniProtKB">
        <authorList>
            <consortium name="EnsemblPlants"/>
        </authorList>
    </citation>
    <scope>IDENTIFICATION</scope>
</reference>
<reference evidence="4" key="2">
    <citation type="submission" date="2018-05" db="EMBL/GenBank/DDBJ databases">
        <title>OpunRS2 (Oryza punctata Reference Sequence Version 2).</title>
        <authorList>
            <person name="Zhang J."/>
            <person name="Kudrna D."/>
            <person name="Lee S."/>
            <person name="Talag J."/>
            <person name="Welchert J."/>
            <person name="Wing R.A."/>
        </authorList>
    </citation>
    <scope>NUCLEOTIDE SEQUENCE [LARGE SCALE GENOMIC DNA]</scope>
</reference>
<dbReference type="InterPro" id="IPR022783">
    <property type="entry name" value="GCFC_dom"/>
</dbReference>
<feature type="compositionally biased region" description="Low complexity" evidence="2">
    <location>
        <begin position="656"/>
        <end position="665"/>
    </location>
</feature>
<dbReference type="EnsemblPlants" id="OPUNC04G16270.1">
    <property type="protein sequence ID" value="OPUNC04G16270.1"/>
    <property type="gene ID" value="OPUNC04G16270"/>
</dbReference>
<dbReference type="PROSITE" id="PS50174">
    <property type="entry name" value="G_PATCH"/>
    <property type="match status" value="2"/>
</dbReference>
<feature type="compositionally biased region" description="Basic residues" evidence="2">
    <location>
        <begin position="95"/>
        <end position="108"/>
    </location>
</feature>
<dbReference type="Pfam" id="PF01585">
    <property type="entry name" value="G-patch"/>
    <property type="match status" value="2"/>
</dbReference>
<feature type="region of interest" description="Disordered" evidence="2">
    <location>
        <begin position="1220"/>
        <end position="1243"/>
    </location>
</feature>
<sequence>MASFADVEESNEGAGLHHLETTGDSMASSLVDEGAGIGHHGEAAATPPDAETTGASELAPPPSLDTPPGGSNTGNVYDPYATSYDSDDDDDMLSKKGRSKTRSSKHKPLPPIHFVPATTTNSGDADHRPSSFSAAPYCYISYEPPAPPEPGSLASNQIVAKMMAKMNYRERTGLGKYGHGIIDPIVPTFKCKKGGLGTVELGPYQRLFMPPEPNTELERGAGAEAEPAALDFVAVHSTTTKLQREGAEYAAARARERLHDRKRAAHMRGLSLSTYSGEDKKTSGKTEVIRALAVVERESALGKLTFGGLIHEFSALKKKFPEEYRTRRLSYKAIRLAARLLPPLVKPRYGISDSMNKDAFVLIQALGDLVGEDASASTKSAYDRLVNEIVLATVKASSWNVMEPQPMLQFVNTWKGTLEPSTMAFILQKIVRTKLVASAEVWSPEWWSTVTPNVWVGQWIPHLGHGSLQSVYKAIARQLERSLSGKRGVTHRDYCHIMPWREVFDPASWNELIEHYVVPLLRKSLRHVSISAKMVWGYSNPFPLVMKWASLVPVQYMVPLLEEEFFGNWKDATNRFLLGVKPLPEEASEWYESWKGLFTPELLAEERITLQLEVVLDMINLDEGSSQDGGLQHGETAGQESETPDLGTPPDSPSNTETTTGVQGTAAAASQYVTTIHFVRTSSGDTDHHRPSLFSPPSYCYSYYPPLPPQPGSLETNQIVARLMAQMKYEEGTGLGKYGHGIIDPIQPTIKYGRGGIGKFESPYDSDWDDDMGPPADQPELELGPGEAEPEAVDAEEVRAMDTLQREREAYAAARARERRHQRVRAYNIRGQRPPKHDDADDGWEGITSGYTAIKRALKVVREQSESGKLTLGGLIHEFARVQAKFPEEYRTNRMPYKAISFAAPLLHSQLLRQYNAGEYGGTEPLLNRTLVVVEALKDTLGADASAAYPRLINDLVMVPPLDAWWWRAEEPEPMLRFVNRWKGLLPQATMDSILDEVVLPELVAAADEVRLTRWSSKPNVCVGMWIPHLGHARLRIVYIIISRLLRDRLCGRGGISNYDYELALKWKEVFDPASWDEHIERHVVPRLRKALHDLKISVRMTWVQSNNFFPLVMRWASIVPVKYMVPLLIQGFFKKWMYANYRYLMGERPRLDEAMAWYEVWKGLFTPELLAEKRVVVQLEAGLDMINRWEAFDIERMLATLREEGAAYAAKRAQKMLRASGSARTAQRRGLSSHDREDRGPVSADKEIVRAMAVIQRETLARTLTLGGLICEFEGLKEKFPEAYGAYRLAQTAVHLAAPRLRPLLRPQYGR</sequence>
<feature type="compositionally biased region" description="Acidic residues" evidence="2">
    <location>
        <begin position="1"/>
        <end position="11"/>
    </location>
</feature>
<dbReference type="GO" id="GO:0071008">
    <property type="term" value="C:U2-type post-mRNA release spliceosomal complex"/>
    <property type="evidence" value="ECO:0007669"/>
    <property type="project" value="TreeGrafter"/>
</dbReference>
<proteinExistence type="inferred from homology"/>
<feature type="region of interest" description="Disordered" evidence="2">
    <location>
        <begin position="764"/>
        <end position="789"/>
    </location>
</feature>
<feature type="compositionally biased region" description="Low complexity" evidence="2">
    <location>
        <begin position="43"/>
        <end position="55"/>
    </location>
</feature>
<feature type="domain" description="G-patch" evidence="3">
    <location>
        <begin position="716"/>
        <end position="762"/>
    </location>
</feature>
<organism evidence="4">
    <name type="scientific">Oryza punctata</name>
    <name type="common">Red rice</name>
    <dbReference type="NCBI Taxonomy" id="4537"/>
    <lineage>
        <taxon>Eukaryota</taxon>
        <taxon>Viridiplantae</taxon>
        <taxon>Streptophyta</taxon>
        <taxon>Embryophyta</taxon>
        <taxon>Tracheophyta</taxon>
        <taxon>Spermatophyta</taxon>
        <taxon>Magnoliopsida</taxon>
        <taxon>Liliopsida</taxon>
        <taxon>Poales</taxon>
        <taxon>Poaceae</taxon>
        <taxon>BOP clade</taxon>
        <taxon>Oryzoideae</taxon>
        <taxon>Oryzeae</taxon>
        <taxon>Oryzinae</taxon>
        <taxon>Oryza</taxon>
    </lineage>
</organism>
<dbReference type="Pfam" id="PF07842">
    <property type="entry name" value="GCFC"/>
    <property type="match status" value="2"/>
</dbReference>
<feature type="compositionally biased region" description="Basic and acidic residues" evidence="2">
    <location>
        <begin position="1233"/>
        <end position="1243"/>
    </location>
</feature>
<dbReference type="STRING" id="4537.A0A0E0KSS3"/>
<evidence type="ECO:0000259" key="3">
    <source>
        <dbReference type="PROSITE" id="PS50174"/>
    </source>
</evidence>
<feature type="region of interest" description="Disordered" evidence="2">
    <location>
        <begin position="1"/>
        <end position="128"/>
    </location>
</feature>
<dbReference type="GO" id="GO:0003676">
    <property type="term" value="F:nucleic acid binding"/>
    <property type="evidence" value="ECO:0007669"/>
    <property type="project" value="InterPro"/>
</dbReference>
<evidence type="ECO:0000313" key="5">
    <source>
        <dbReference type="Proteomes" id="UP000026962"/>
    </source>
</evidence>
<evidence type="ECO:0000256" key="1">
    <source>
        <dbReference type="ARBA" id="ARBA00010900"/>
    </source>
</evidence>
<evidence type="ECO:0000256" key="2">
    <source>
        <dbReference type="SAM" id="MobiDB-lite"/>
    </source>
</evidence>
<dbReference type="GO" id="GO:0000390">
    <property type="term" value="P:spliceosomal complex disassembly"/>
    <property type="evidence" value="ECO:0007669"/>
    <property type="project" value="InterPro"/>
</dbReference>
<accession>A0A0E0KSS3</accession>
<evidence type="ECO:0000313" key="4">
    <source>
        <dbReference type="EnsemblPlants" id="OPUNC04G16270.1"/>
    </source>
</evidence>
<dbReference type="SMART" id="SM00443">
    <property type="entry name" value="G_patch"/>
    <property type="match status" value="2"/>
</dbReference>
<feature type="domain" description="G-patch" evidence="3">
    <location>
        <begin position="155"/>
        <end position="201"/>
    </location>
</feature>
<dbReference type="eggNOG" id="KOG2184">
    <property type="taxonomic scope" value="Eukaryota"/>
</dbReference>
<dbReference type="PANTHER" id="PTHR23329">
    <property type="entry name" value="TUFTELIN-INTERACTING PROTEIN 11-RELATED"/>
    <property type="match status" value="1"/>
</dbReference>
<dbReference type="HOGENOM" id="CLU_260631_0_0_1"/>
<comment type="similarity">
    <text evidence="1">Belongs to the TFP11/STIP family.</text>
</comment>
<dbReference type="PANTHER" id="PTHR23329:SF1">
    <property type="entry name" value="TUFTELIN-INTERACTING PROTEIN 11"/>
    <property type="match status" value="1"/>
</dbReference>
<name>A0A0E0KSS3_ORYPU</name>
<dbReference type="Gramene" id="OPUNC04G16270.1">
    <property type="protein sequence ID" value="OPUNC04G16270.1"/>
    <property type="gene ID" value="OPUNC04G16270"/>
</dbReference>
<dbReference type="Proteomes" id="UP000026962">
    <property type="component" value="Chromosome 4"/>
</dbReference>
<dbReference type="InterPro" id="IPR000467">
    <property type="entry name" value="G_patch_dom"/>
</dbReference>
<protein>
    <recommendedName>
        <fullName evidence="3">G-patch domain-containing protein</fullName>
    </recommendedName>
</protein>
<feature type="region of interest" description="Disordered" evidence="2">
    <location>
        <begin position="625"/>
        <end position="665"/>
    </location>
</feature>
<dbReference type="InterPro" id="IPR045211">
    <property type="entry name" value="TFP11/STIP/Ntr1"/>
</dbReference>